<dbReference type="OrthoDB" id="3784885at2"/>
<name>A0A543A4T9_9ACTN</name>
<keyword evidence="2" id="KW-1185">Reference proteome</keyword>
<dbReference type="Proteomes" id="UP000320209">
    <property type="component" value="Unassembled WGS sequence"/>
</dbReference>
<dbReference type="NCBIfam" id="TIGR03967">
    <property type="entry name" value="mycofact_MftB"/>
    <property type="match status" value="1"/>
</dbReference>
<protein>
    <submittedName>
        <fullName evidence="1">Putative mycofactocin binding protein MftB</fullName>
    </submittedName>
</protein>
<dbReference type="AlphaFoldDB" id="A0A543A4T9"/>
<dbReference type="RefSeq" id="WP_141779654.1">
    <property type="nucleotide sequence ID" value="NZ_VFOV01000001.1"/>
</dbReference>
<evidence type="ECO:0000313" key="2">
    <source>
        <dbReference type="Proteomes" id="UP000320209"/>
    </source>
</evidence>
<gene>
    <name evidence="1" type="ORF">FB381_1445</name>
</gene>
<organism evidence="1 2">
    <name type="scientific">Nocardioides albertanoniae</name>
    <dbReference type="NCBI Taxonomy" id="1175486"/>
    <lineage>
        <taxon>Bacteria</taxon>
        <taxon>Bacillati</taxon>
        <taxon>Actinomycetota</taxon>
        <taxon>Actinomycetes</taxon>
        <taxon>Propionibacteriales</taxon>
        <taxon>Nocardioidaceae</taxon>
        <taxon>Nocardioides</taxon>
    </lineage>
</organism>
<reference evidence="1 2" key="1">
    <citation type="submission" date="2019-06" db="EMBL/GenBank/DDBJ databases">
        <title>Sequencing the genomes of 1000 actinobacteria strains.</title>
        <authorList>
            <person name="Klenk H.-P."/>
        </authorList>
    </citation>
    <scope>NUCLEOTIDE SEQUENCE [LARGE SCALE GENOMIC DNA]</scope>
    <source>
        <strain evidence="1 2">DSM 25218</strain>
    </source>
</reference>
<dbReference type="Pfam" id="PF26520">
    <property type="entry name" value="MftB_chaperone"/>
    <property type="match status" value="1"/>
</dbReference>
<proteinExistence type="predicted"/>
<accession>A0A543A4T9</accession>
<dbReference type="EMBL" id="VFOV01000001">
    <property type="protein sequence ID" value="TQL67564.1"/>
    <property type="molecule type" value="Genomic_DNA"/>
</dbReference>
<sequence length="95" mass="10124">MTSFDPQGAWRRSPSVVIRPEPFGALVYDFGSRRLSFLKDLALVRVVEALDESASALGALDAVGVAEADRPQHLAALAALARSGMISQRQEAIAS</sequence>
<comment type="caution">
    <text evidence="1">The sequence shown here is derived from an EMBL/GenBank/DDBJ whole genome shotgun (WGS) entry which is preliminary data.</text>
</comment>
<evidence type="ECO:0000313" key="1">
    <source>
        <dbReference type="EMBL" id="TQL67564.1"/>
    </source>
</evidence>
<dbReference type="InterPro" id="IPR023850">
    <property type="entry name" value="MftB"/>
</dbReference>